<dbReference type="InterPro" id="IPR001461">
    <property type="entry name" value="Aspartic_peptidase_A1"/>
</dbReference>
<keyword evidence="10" id="KW-1185">Reference proteome</keyword>
<evidence type="ECO:0000256" key="4">
    <source>
        <dbReference type="ARBA" id="ARBA00022801"/>
    </source>
</evidence>
<keyword evidence="4 6" id="KW-0378">Hydrolase</keyword>
<evidence type="ECO:0000256" key="3">
    <source>
        <dbReference type="ARBA" id="ARBA00022750"/>
    </source>
</evidence>
<proteinExistence type="inferred from homology"/>
<evidence type="ECO:0000313" key="10">
    <source>
        <dbReference type="Proteomes" id="UP000184255"/>
    </source>
</evidence>
<dbReference type="Pfam" id="PF00026">
    <property type="entry name" value="Asp"/>
    <property type="match status" value="1"/>
</dbReference>
<name>A0A1L7UJ52_FUSMA</name>
<dbReference type="InterPro" id="IPR033121">
    <property type="entry name" value="PEPTIDASE_A1"/>
</dbReference>
<dbReference type="Gene3D" id="2.40.70.10">
    <property type="entry name" value="Acid Proteases"/>
    <property type="match status" value="2"/>
</dbReference>
<dbReference type="CDD" id="cd06097">
    <property type="entry name" value="Aspergillopepsin_like"/>
    <property type="match status" value="1"/>
</dbReference>
<accession>A0A1L7UJ52</accession>
<keyword evidence="3 6" id="KW-0064">Aspartyl protease</keyword>
<dbReference type="AlphaFoldDB" id="A0A1L7UJ52"/>
<dbReference type="InterPro" id="IPR001969">
    <property type="entry name" value="Aspartic_peptidase_AS"/>
</dbReference>
<gene>
    <name evidence="9" type="ORF">FMAN_14404</name>
</gene>
<feature type="active site" evidence="5">
    <location>
        <position position="110"/>
    </location>
</feature>
<sequence>MLLLHTFCFILPGVAALALRSPTPRSTFSVPQVGNPDYTGFATSGPAALARTYAKYGRTLPDYVYRAVEHAKAAFHDKGSVTNQPQVLDSAYLCEVSLGSPPQSLFLDFDTGSSDLWVFSSITDPSVVGRQKLYAPERSKTSRKIDGASWSIKYGDGTSAYGDVYLDQVDVGGIVVKSQAIEAATNVSNRFTANSAESGLLGLAFGTINTVKPTKQATFFDNVKAVLAEPLFTVDLKKGAFGTYDFGYVDQNKKTSHITWTSVNSSRGFWDISSTGYAVGNNKFIKTSINGIVDTGTTLLFLPDEIVQGYYRNVKDSTYSTIEGGWIFPCDNENNPDFTFGIGAHYRGRIPGSYMNYAQAISQFGYCFGGIQSDVDFGFSIYGDILLKSQFVVFDGGNTRVGFASKKL</sequence>
<feature type="chain" id="PRO_5012656819" evidence="7">
    <location>
        <begin position="17"/>
        <end position="408"/>
    </location>
</feature>
<dbReference type="PRINTS" id="PR00792">
    <property type="entry name" value="PEPSIN"/>
</dbReference>
<reference evidence="10" key="1">
    <citation type="journal article" date="2016" name="Genome Biol. Evol.">
        <title>Comparative 'omics' of the Fusarium fujikuroi species complex highlights differences in genetic potential and metabolite synthesis.</title>
        <authorList>
            <person name="Niehaus E.-M."/>
            <person name="Muensterkoetter M."/>
            <person name="Proctor R.H."/>
            <person name="Brown D.W."/>
            <person name="Sharon A."/>
            <person name="Idan Y."/>
            <person name="Oren-Young L."/>
            <person name="Sieber C.M."/>
            <person name="Novak O."/>
            <person name="Pencik A."/>
            <person name="Tarkowska D."/>
            <person name="Hromadova K."/>
            <person name="Freeman S."/>
            <person name="Maymon M."/>
            <person name="Elazar M."/>
            <person name="Youssef S.A."/>
            <person name="El-Shabrawy E.S.M."/>
            <person name="Shalaby A.B.A."/>
            <person name="Houterman P."/>
            <person name="Brock N.L."/>
            <person name="Burkhardt I."/>
            <person name="Tsavkelova E.A."/>
            <person name="Dickschat J.S."/>
            <person name="Galuszka P."/>
            <person name="Gueldener U."/>
            <person name="Tudzynski B."/>
        </authorList>
    </citation>
    <scope>NUCLEOTIDE SEQUENCE [LARGE SCALE GENOMIC DNA]</scope>
    <source>
        <strain evidence="10">MRC7560</strain>
    </source>
</reference>
<dbReference type="GO" id="GO:0004190">
    <property type="term" value="F:aspartic-type endopeptidase activity"/>
    <property type="evidence" value="ECO:0007669"/>
    <property type="project" value="UniProtKB-KW"/>
</dbReference>
<dbReference type="InterPro" id="IPR021109">
    <property type="entry name" value="Peptidase_aspartic_dom_sf"/>
</dbReference>
<feature type="active site" evidence="5">
    <location>
        <position position="294"/>
    </location>
</feature>
<dbReference type="Proteomes" id="UP000184255">
    <property type="component" value="Unassembled WGS sequence"/>
</dbReference>
<dbReference type="PROSITE" id="PS00141">
    <property type="entry name" value="ASP_PROTEASE"/>
    <property type="match status" value="1"/>
</dbReference>
<dbReference type="InterPro" id="IPR034163">
    <property type="entry name" value="Aspergillopepsin-like_cat_dom"/>
</dbReference>
<evidence type="ECO:0000259" key="8">
    <source>
        <dbReference type="PROSITE" id="PS51767"/>
    </source>
</evidence>
<dbReference type="PROSITE" id="PS51767">
    <property type="entry name" value="PEPTIDASE_A1"/>
    <property type="match status" value="1"/>
</dbReference>
<dbReference type="PANTHER" id="PTHR47966:SF2">
    <property type="entry name" value="ASPERGILLOPEPSIN-1-RELATED"/>
    <property type="match status" value="1"/>
</dbReference>
<dbReference type="PANTHER" id="PTHR47966">
    <property type="entry name" value="BETA-SITE APP-CLEAVING ENZYME, ISOFORM A-RELATED"/>
    <property type="match status" value="1"/>
</dbReference>
<comment type="similarity">
    <text evidence="1 6">Belongs to the peptidase A1 family.</text>
</comment>
<feature type="signal peptide" evidence="7">
    <location>
        <begin position="1"/>
        <end position="16"/>
    </location>
</feature>
<organism evidence="9 10">
    <name type="scientific">Fusarium mangiferae</name>
    <name type="common">Mango malformation disease fungus</name>
    <dbReference type="NCBI Taxonomy" id="192010"/>
    <lineage>
        <taxon>Eukaryota</taxon>
        <taxon>Fungi</taxon>
        <taxon>Dikarya</taxon>
        <taxon>Ascomycota</taxon>
        <taxon>Pezizomycotina</taxon>
        <taxon>Sordariomycetes</taxon>
        <taxon>Hypocreomycetidae</taxon>
        <taxon>Hypocreales</taxon>
        <taxon>Nectriaceae</taxon>
        <taxon>Fusarium</taxon>
        <taxon>Fusarium fujikuroi species complex</taxon>
    </lineage>
</organism>
<dbReference type="GeneID" id="65093651"/>
<evidence type="ECO:0000256" key="5">
    <source>
        <dbReference type="PIRSR" id="PIRSR601461-1"/>
    </source>
</evidence>
<keyword evidence="2 6" id="KW-0645">Protease</keyword>
<evidence type="ECO:0000256" key="6">
    <source>
        <dbReference type="RuleBase" id="RU000454"/>
    </source>
</evidence>
<dbReference type="EMBL" id="FCQH01000020">
    <property type="protein sequence ID" value="CVL07511.1"/>
    <property type="molecule type" value="Genomic_DNA"/>
</dbReference>
<evidence type="ECO:0000313" key="9">
    <source>
        <dbReference type="EMBL" id="CVL07511.1"/>
    </source>
</evidence>
<comment type="caution">
    <text evidence="9">The sequence shown here is derived from an EMBL/GenBank/DDBJ whole genome shotgun (WGS) entry which is preliminary data.</text>
</comment>
<dbReference type="VEuPathDB" id="FungiDB:FMAN_14404"/>
<dbReference type="SUPFAM" id="SSF50630">
    <property type="entry name" value="Acid proteases"/>
    <property type="match status" value="1"/>
</dbReference>
<protein>
    <submittedName>
        <fullName evidence="9">Related to aspartic proteinase</fullName>
    </submittedName>
</protein>
<dbReference type="FunFam" id="2.40.70.10:FF:000026">
    <property type="entry name" value="Endothiapepsin"/>
    <property type="match status" value="1"/>
</dbReference>
<evidence type="ECO:0000256" key="2">
    <source>
        <dbReference type="ARBA" id="ARBA00022670"/>
    </source>
</evidence>
<feature type="domain" description="Peptidase A1" evidence="8">
    <location>
        <begin position="92"/>
        <end position="404"/>
    </location>
</feature>
<dbReference type="RefSeq" id="XP_041690508.1">
    <property type="nucleotide sequence ID" value="XM_041825093.1"/>
</dbReference>
<evidence type="ECO:0000256" key="1">
    <source>
        <dbReference type="ARBA" id="ARBA00007447"/>
    </source>
</evidence>
<keyword evidence="7" id="KW-0732">Signal</keyword>
<dbReference type="GO" id="GO:0006508">
    <property type="term" value="P:proteolysis"/>
    <property type="evidence" value="ECO:0007669"/>
    <property type="project" value="UniProtKB-KW"/>
</dbReference>
<evidence type="ECO:0000256" key="7">
    <source>
        <dbReference type="SAM" id="SignalP"/>
    </source>
</evidence>